<organism evidence="6 8">
    <name type="scientific">Legionella jamestowniensis</name>
    <dbReference type="NCBI Taxonomy" id="455"/>
    <lineage>
        <taxon>Bacteria</taxon>
        <taxon>Pseudomonadati</taxon>
        <taxon>Pseudomonadota</taxon>
        <taxon>Gammaproteobacteria</taxon>
        <taxon>Legionellales</taxon>
        <taxon>Legionellaceae</taxon>
        <taxon>Legionella</taxon>
    </lineage>
</organism>
<dbReference type="STRING" id="455.Ljam_0822"/>
<dbReference type="InterPro" id="IPR051935">
    <property type="entry name" value="HSDL2"/>
</dbReference>
<name>A0A0W0UNK8_9GAMM</name>
<evidence type="ECO:0000256" key="1">
    <source>
        <dbReference type="ARBA" id="ARBA00004275"/>
    </source>
</evidence>
<dbReference type="PANTHER" id="PTHR42808:SF3">
    <property type="entry name" value="HYDROXYSTEROID DEHYDROGENASE-LIKE PROTEIN 2"/>
    <property type="match status" value="1"/>
</dbReference>
<dbReference type="GO" id="GO:0016491">
    <property type="term" value="F:oxidoreductase activity"/>
    <property type="evidence" value="ECO:0007669"/>
    <property type="project" value="UniProtKB-KW"/>
</dbReference>
<accession>A0A0W0UNK8</accession>
<protein>
    <submittedName>
        <fullName evidence="6">Short chain dehydrogenase</fullName>
    </submittedName>
</protein>
<dbReference type="PANTHER" id="PTHR42808">
    <property type="entry name" value="HYDROXYSTEROID DEHYDROGENASE-LIKE PROTEIN 2"/>
    <property type="match status" value="1"/>
</dbReference>
<evidence type="ECO:0000313" key="8">
    <source>
        <dbReference type="Proteomes" id="UP000054715"/>
    </source>
</evidence>
<dbReference type="InterPro" id="IPR002347">
    <property type="entry name" value="SDR_fam"/>
</dbReference>
<evidence type="ECO:0000256" key="5">
    <source>
        <dbReference type="ARBA" id="ARBA00023140"/>
    </source>
</evidence>
<evidence type="ECO:0000313" key="6">
    <source>
        <dbReference type="EMBL" id="KTD09472.1"/>
    </source>
</evidence>
<comment type="subcellular location">
    <subcellularLocation>
        <location evidence="1">Peroxisome</location>
    </subcellularLocation>
</comment>
<sequence>MTKVIFITGGSRGIGRAIALRFAREKACIVIAAKTDTPHPKLEGTIHSVAAEIEEMGGKALPLMVDVRDEEQIQRAIEKTVDTFGQLDILINNASAISLSNTTSTPMKRYDLMQAVNTRATFACSQAAIPYLKKSNNPHILTLSPPLTMNSKWFAPHLAYTISKYGMSMCTLGLAEELKSLGIAANSLWPRTTIATAAIRVHFPEEIYKASRKPEIVADAAHWILTQPAKQITGQFFIDEEVLIKTGITDFSRYAIDPRVEPYQDLFI</sequence>
<keyword evidence="4" id="KW-0560">Oxidoreductase</keyword>
<dbReference type="Proteomes" id="UP000054715">
    <property type="component" value="Unassembled WGS sequence"/>
</dbReference>
<evidence type="ECO:0000313" key="7">
    <source>
        <dbReference type="EMBL" id="OCH99295.1"/>
    </source>
</evidence>
<dbReference type="Pfam" id="PF00106">
    <property type="entry name" value="adh_short"/>
    <property type="match status" value="1"/>
</dbReference>
<evidence type="ECO:0000256" key="4">
    <source>
        <dbReference type="ARBA" id="ARBA00023002"/>
    </source>
</evidence>
<comment type="similarity">
    <text evidence="2">Belongs to the short-chain dehydrogenases/reductases (SDR) family.</text>
</comment>
<keyword evidence="9" id="KW-1185">Reference proteome</keyword>
<dbReference type="NCBIfam" id="NF006133">
    <property type="entry name" value="PRK08278.1"/>
    <property type="match status" value="1"/>
</dbReference>
<dbReference type="EMBL" id="LNYG01000012">
    <property type="protein sequence ID" value="KTD09472.1"/>
    <property type="molecule type" value="Genomic_DNA"/>
</dbReference>
<evidence type="ECO:0000256" key="3">
    <source>
        <dbReference type="ARBA" id="ARBA00022857"/>
    </source>
</evidence>
<evidence type="ECO:0000313" key="9">
    <source>
        <dbReference type="Proteomes" id="UP000093336"/>
    </source>
</evidence>
<dbReference type="EMBL" id="LYOZ01000002">
    <property type="protein sequence ID" value="OCH99295.1"/>
    <property type="molecule type" value="Genomic_DNA"/>
</dbReference>
<evidence type="ECO:0000256" key="2">
    <source>
        <dbReference type="ARBA" id="ARBA00006484"/>
    </source>
</evidence>
<dbReference type="PRINTS" id="PR00081">
    <property type="entry name" value="GDHRDH"/>
</dbReference>
<proteinExistence type="inferred from homology"/>
<reference evidence="6 8" key="1">
    <citation type="submission" date="2015-11" db="EMBL/GenBank/DDBJ databases">
        <title>Genomic analysis of 38 Legionella species identifies large and diverse effector repertoires.</title>
        <authorList>
            <person name="Burstein D."/>
            <person name="Amaro F."/>
            <person name="Zusman T."/>
            <person name="Lifshitz Z."/>
            <person name="Cohen O."/>
            <person name="Gilbert J.A."/>
            <person name="Pupko T."/>
            <person name="Shuman H.A."/>
            <person name="Segal G."/>
        </authorList>
    </citation>
    <scope>NUCLEOTIDE SEQUENCE [LARGE SCALE GENOMIC DNA]</scope>
    <source>
        <strain evidence="6 8">JA-26-G1-E2</strain>
    </source>
</reference>
<dbReference type="SUPFAM" id="SSF51735">
    <property type="entry name" value="NAD(P)-binding Rossmann-fold domains"/>
    <property type="match status" value="1"/>
</dbReference>
<gene>
    <name evidence="7" type="ORF">A8135_08615</name>
    <name evidence="6" type="ORF">Ljam_0822</name>
</gene>
<keyword evidence="3" id="KW-0521">NADP</keyword>
<dbReference type="OrthoDB" id="9810935at2"/>
<dbReference type="InterPro" id="IPR036291">
    <property type="entry name" value="NAD(P)-bd_dom_sf"/>
</dbReference>
<comment type="caution">
    <text evidence="6">The sequence shown here is derived from an EMBL/GenBank/DDBJ whole genome shotgun (WGS) entry which is preliminary data.</text>
</comment>
<dbReference type="Gene3D" id="3.40.50.720">
    <property type="entry name" value="NAD(P)-binding Rossmann-like Domain"/>
    <property type="match status" value="1"/>
</dbReference>
<keyword evidence="5" id="KW-0576">Peroxisome</keyword>
<dbReference type="AlphaFoldDB" id="A0A0W0UNK8"/>
<dbReference type="RefSeq" id="WP_058448859.1">
    <property type="nucleotide sequence ID" value="NZ_CAAAJF010000006.1"/>
</dbReference>
<dbReference type="PATRIC" id="fig|455.5.peg.873"/>
<dbReference type="FunFam" id="3.40.50.720:FF:000301">
    <property type="entry name" value="Hydroxysteroid dehydrogenase like 2"/>
    <property type="match status" value="1"/>
</dbReference>
<dbReference type="Proteomes" id="UP000093336">
    <property type="component" value="Unassembled WGS sequence"/>
</dbReference>
<reference evidence="7 9" key="2">
    <citation type="submission" date="2016-05" db="EMBL/GenBank/DDBJ databases">
        <authorList>
            <person name="Prochazka B."/>
            <person name="Indra A."/>
            <person name="Hasenberger P."/>
            <person name="Blaschitz M."/>
            <person name="Wagner L."/>
            <person name="Wewalka G."/>
            <person name="Sorschag S."/>
            <person name="Schmid D."/>
            <person name="Ruppitsch W."/>
        </authorList>
    </citation>
    <scope>NUCLEOTIDE SEQUENCE [LARGE SCALE GENOMIC DNA]</scope>
    <source>
        <strain evidence="7 9">974010_12</strain>
    </source>
</reference>